<feature type="compositionally biased region" description="Polar residues" evidence="1">
    <location>
        <begin position="39"/>
        <end position="50"/>
    </location>
</feature>
<accession>A0A179GKL6</accession>
<evidence type="ECO:0000256" key="1">
    <source>
        <dbReference type="SAM" id="MobiDB-lite"/>
    </source>
</evidence>
<dbReference type="AlphaFoldDB" id="A0A179GKL6"/>
<feature type="region of interest" description="Disordered" evidence="1">
    <location>
        <begin position="1"/>
        <end position="74"/>
    </location>
</feature>
<evidence type="ECO:0000313" key="3">
    <source>
        <dbReference type="Proteomes" id="UP000078240"/>
    </source>
</evidence>
<protein>
    <submittedName>
        <fullName evidence="2">Uncharacterized protein</fullName>
    </submittedName>
</protein>
<dbReference type="Proteomes" id="UP000078240">
    <property type="component" value="Unassembled WGS sequence"/>
</dbReference>
<comment type="caution">
    <text evidence="2">The sequence shown here is derived from an EMBL/GenBank/DDBJ whole genome shotgun (WGS) entry which is preliminary data.</text>
</comment>
<sequence>MAKEGKRGAKAMPSRRRSALGPRASSSPFHHSATHTEDPTLTTSCVSSQRHCTRDEAARQRLSKRHFTLPKARR</sequence>
<evidence type="ECO:0000313" key="2">
    <source>
        <dbReference type="EMBL" id="OAQ78427.1"/>
    </source>
</evidence>
<feature type="compositionally biased region" description="Basic residues" evidence="1">
    <location>
        <begin position="61"/>
        <end position="74"/>
    </location>
</feature>
<organism evidence="2 3">
    <name type="scientific">Purpureocillium lilacinum</name>
    <name type="common">Paecilomyces lilacinus</name>
    <dbReference type="NCBI Taxonomy" id="33203"/>
    <lineage>
        <taxon>Eukaryota</taxon>
        <taxon>Fungi</taxon>
        <taxon>Dikarya</taxon>
        <taxon>Ascomycota</taxon>
        <taxon>Pezizomycotina</taxon>
        <taxon>Sordariomycetes</taxon>
        <taxon>Hypocreomycetidae</taxon>
        <taxon>Hypocreales</taxon>
        <taxon>Ophiocordycipitaceae</taxon>
        <taxon>Purpureocillium</taxon>
    </lineage>
</organism>
<dbReference type="EMBL" id="LSBH01000005">
    <property type="protein sequence ID" value="OAQ78427.1"/>
    <property type="molecule type" value="Genomic_DNA"/>
</dbReference>
<reference evidence="2 3" key="1">
    <citation type="submission" date="2016-01" db="EMBL/GenBank/DDBJ databases">
        <title>Biosynthesis of antibiotic leucinostatins and their inhibition on Phytophthora in bio-control Purpureocillium lilacinum.</title>
        <authorList>
            <person name="Wang G."/>
            <person name="Liu Z."/>
            <person name="Lin R."/>
            <person name="Li E."/>
            <person name="Mao Z."/>
            <person name="Ling J."/>
            <person name="Yin W."/>
            <person name="Xie B."/>
        </authorList>
    </citation>
    <scope>NUCLEOTIDE SEQUENCE [LARGE SCALE GENOMIC DNA]</scope>
    <source>
        <strain evidence="2">PLBJ-1</strain>
    </source>
</reference>
<proteinExistence type="predicted"/>
<gene>
    <name evidence="2" type="ORF">VFPBJ_06548</name>
</gene>
<name>A0A179GKL6_PURLI</name>